<evidence type="ECO:0000259" key="8">
    <source>
        <dbReference type="Pfam" id="PF14748"/>
    </source>
</evidence>
<sequence>MTKPISMIQIGAGSMGGALLKSWIDSGVIDPASSAIIDPRPTPELEEMCGKAGLAINPEADRGYDLCVLGIKPQMFGGIVPALDWPEFGDTLFVSIAAGITVEEIGMLLKPKAPEPRVLRVMPTLPAKVRAGVTLLAENPALSAEDRAMGERLMAAAGAVHWCRDEDELDRLMGVTGCAPAFLLRAVEGLMAAAEDQGASTEDARFLAEQTFIGTAKLLEADGRDPGTLREAVTSPGGTTAAGLDVLNERGIVESFVAAVANAYKRAQELAKGTK</sequence>
<evidence type="ECO:0000256" key="1">
    <source>
        <dbReference type="ARBA" id="ARBA00005525"/>
    </source>
</evidence>
<dbReference type="SUPFAM" id="SSF51735">
    <property type="entry name" value="NAD(P)-binding Rossmann-fold domains"/>
    <property type="match status" value="1"/>
</dbReference>
<dbReference type="InterPro" id="IPR000304">
    <property type="entry name" value="Pyrroline-COOH_reductase"/>
</dbReference>
<keyword evidence="4 6" id="KW-0028">Amino-acid biosynthesis</keyword>
<dbReference type="PROSITE" id="PS00521">
    <property type="entry name" value="P5CR"/>
    <property type="match status" value="1"/>
</dbReference>
<dbReference type="Pfam" id="PF03807">
    <property type="entry name" value="F420_oxidored"/>
    <property type="match status" value="1"/>
</dbReference>
<keyword evidence="10" id="KW-1185">Reference proteome</keyword>
<comment type="caution">
    <text evidence="9">The sequence shown here is derived from an EMBL/GenBank/DDBJ whole genome shotgun (WGS) entry which is preliminary data.</text>
</comment>
<comment type="function">
    <text evidence="4">Catalyzes the reduction of 1-pyrroline-5-carboxylate (PCA) to L-proline.</text>
</comment>
<dbReference type="PANTHER" id="PTHR11645:SF0">
    <property type="entry name" value="PYRROLINE-5-CARBOXYLATE REDUCTASE 3"/>
    <property type="match status" value="1"/>
</dbReference>
<dbReference type="InterPro" id="IPR008927">
    <property type="entry name" value="6-PGluconate_DH-like_C_sf"/>
</dbReference>
<keyword evidence="4" id="KW-0963">Cytoplasm</keyword>
<evidence type="ECO:0000259" key="7">
    <source>
        <dbReference type="Pfam" id="PF03807"/>
    </source>
</evidence>
<name>A0ABV7MCP6_9PROT</name>
<evidence type="ECO:0000256" key="4">
    <source>
        <dbReference type="HAMAP-Rule" id="MF_01925"/>
    </source>
</evidence>
<dbReference type="Pfam" id="PF14748">
    <property type="entry name" value="P5CR_dimer"/>
    <property type="match status" value="1"/>
</dbReference>
<dbReference type="Gene3D" id="1.10.3730.10">
    <property type="entry name" value="ProC C-terminal domain-like"/>
    <property type="match status" value="1"/>
</dbReference>
<evidence type="ECO:0000256" key="2">
    <source>
        <dbReference type="ARBA" id="ARBA00022857"/>
    </source>
</evidence>
<comment type="catalytic activity">
    <reaction evidence="4 6">
        <text>L-proline + NADP(+) = (S)-1-pyrroline-5-carboxylate + NADPH + 2 H(+)</text>
        <dbReference type="Rhea" id="RHEA:14109"/>
        <dbReference type="ChEBI" id="CHEBI:15378"/>
        <dbReference type="ChEBI" id="CHEBI:17388"/>
        <dbReference type="ChEBI" id="CHEBI:57783"/>
        <dbReference type="ChEBI" id="CHEBI:58349"/>
        <dbReference type="ChEBI" id="CHEBI:60039"/>
        <dbReference type="EC" id="1.5.1.2"/>
    </reaction>
</comment>
<dbReference type="Gene3D" id="3.40.50.720">
    <property type="entry name" value="NAD(P)-binding Rossmann-like Domain"/>
    <property type="match status" value="1"/>
</dbReference>
<organism evidence="9 10">
    <name type="scientific">Parvularcula lutaonensis</name>
    <dbReference type="NCBI Taxonomy" id="491923"/>
    <lineage>
        <taxon>Bacteria</taxon>
        <taxon>Pseudomonadati</taxon>
        <taxon>Pseudomonadota</taxon>
        <taxon>Alphaproteobacteria</taxon>
        <taxon>Parvularculales</taxon>
        <taxon>Parvularculaceae</taxon>
        <taxon>Parvularcula</taxon>
    </lineage>
</organism>
<comment type="pathway">
    <text evidence="4 6">Amino-acid biosynthesis; L-proline biosynthesis; L-proline from L-glutamate 5-semialdehyde: step 1/1.</text>
</comment>
<keyword evidence="4 6" id="KW-0641">Proline biosynthesis</keyword>
<reference evidence="10" key="1">
    <citation type="journal article" date="2019" name="Int. J. Syst. Evol. Microbiol.">
        <title>The Global Catalogue of Microorganisms (GCM) 10K type strain sequencing project: providing services to taxonomists for standard genome sequencing and annotation.</title>
        <authorList>
            <consortium name="The Broad Institute Genomics Platform"/>
            <consortium name="The Broad Institute Genome Sequencing Center for Infectious Disease"/>
            <person name="Wu L."/>
            <person name="Ma J."/>
        </authorList>
    </citation>
    <scope>NUCLEOTIDE SEQUENCE [LARGE SCALE GENOMIC DNA]</scope>
    <source>
        <strain evidence="10">KCTC 22245</strain>
    </source>
</reference>
<dbReference type="PIRSF" id="PIRSF000193">
    <property type="entry name" value="Pyrrol-5-carb_rd"/>
    <property type="match status" value="1"/>
</dbReference>
<evidence type="ECO:0000256" key="6">
    <source>
        <dbReference type="RuleBase" id="RU003903"/>
    </source>
</evidence>
<proteinExistence type="inferred from homology"/>
<comment type="similarity">
    <text evidence="1 4 6">Belongs to the pyrroline-5-carboxylate reductase family.</text>
</comment>
<evidence type="ECO:0000256" key="3">
    <source>
        <dbReference type="ARBA" id="ARBA00023002"/>
    </source>
</evidence>
<dbReference type="EMBL" id="JBHRVA010000002">
    <property type="protein sequence ID" value="MFC3302692.1"/>
    <property type="molecule type" value="Genomic_DNA"/>
</dbReference>
<evidence type="ECO:0000256" key="5">
    <source>
        <dbReference type="NCBIfam" id="TIGR00112"/>
    </source>
</evidence>
<dbReference type="HAMAP" id="MF_01925">
    <property type="entry name" value="P5C_reductase"/>
    <property type="match status" value="1"/>
</dbReference>
<feature type="domain" description="Pyrroline-5-carboxylate reductase catalytic N-terminal" evidence="7">
    <location>
        <begin position="10"/>
        <end position="99"/>
    </location>
</feature>
<dbReference type="EC" id="1.5.1.2" evidence="4 5"/>
<dbReference type="InterPro" id="IPR028939">
    <property type="entry name" value="P5C_Rdtase_cat_N"/>
</dbReference>
<evidence type="ECO:0000313" key="9">
    <source>
        <dbReference type="EMBL" id="MFC3302692.1"/>
    </source>
</evidence>
<feature type="domain" description="Pyrroline-5-carboxylate reductase dimerisation" evidence="8">
    <location>
        <begin position="166"/>
        <end position="270"/>
    </location>
</feature>
<dbReference type="InterPro" id="IPR029036">
    <property type="entry name" value="P5CR_dimer"/>
</dbReference>
<keyword evidence="2 4" id="KW-0521">NADP</keyword>
<dbReference type="InterPro" id="IPR053790">
    <property type="entry name" value="P5CR-like_CS"/>
</dbReference>
<keyword evidence="3 4" id="KW-0560">Oxidoreductase</keyword>
<comment type="subcellular location">
    <subcellularLocation>
        <location evidence="4">Cytoplasm</location>
    </subcellularLocation>
</comment>
<dbReference type="PANTHER" id="PTHR11645">
    <property type="entry name" value="PYRROLINE-5-CARBOXYLATE REDUCTASE"/>
    <property type="match status" value="1"/>
</dbReference>
<comment type="catalytic activity">
    <reaction evidence="4">
        <text>L-proline + NAD(+) = (S)-1-pyrroline-5-carboxylate + NADH + 2 H(+)</text>
        <dbReference type="Rhea" id="RHEA:14105"/>
        <dbReference type="ChEBI" id="CHEBI:15378"/>
        <dbReference type="ChEBI" id="CHEBI:17388"/>
        <dbReference type="ChEBI" id="CHEBI:57540"/>
        <dbReference type="ChEBI" id="CHEBI:57945"/>
        <dbReference type="ChEBI" id="CHEBI:60039"/>
        <dbReference type="EC" id="1.5.1.2"/>
    </reaction>
</comment>
<accession>A0ABV7MCP6</accession>
<dbReference type="NCBIfam" id="TIGR00112">
    <property type="entry name" value="proC"/>
    <property type="match status" value="1"/>
</dbReference>
<protein>
    <recommendedName>
        <fullName evidence="4 5">Pyrroline-5-carboxylate reductase</fullName>
        <shortName evidence="4">P5C reductase</shortName>
        <shortName evidence="4">P5CR</shortName>
        <ecNumber evidence="4 5">1.5.1.2</ecNumber>
    </recommendedName>
    <alternativeName>
        <fullName evidence="4">PCA reductase</fullName>
    </alternativeName>
</protein>
<dbReference type="Proteomes" id="UP001595607">
    <property type="component" value="Unassembled WGS sequence"/>
</dbReference>
<dbReference type="InterPro" id="IPR036291">
    <property type="entry name" value="NAD(P)-bd_dom_sf"/>
</dbReference>
<gene>
    <name evidence="4 9" type="primary">proC</name>
    <name evidence="9" type="ORF">ACFONP_08100</name>
</gene>
<dbReference type="SUPFAM" id="SSF48179">
    <property type="entry name" value="6-phosphogluconate dehydrogenase C-terminal domain-like"/>
    <property type="match status" value="1"/>
</dbReference>
<dbReference type="GO" id="GO:0004735">
    <property type="term" value="F:pyrroline-5-carboxylate reductase activity"/>
    <property type="evidence" value="ECO:0007669"/>
    <property type="project" value="UniProtKB-EC"/>
</dbReference>
<evidence type="ECO:0000313" key="10">
    <source>
        <dbReference type="Proteomes" id="UP001595607"/>
    </source>
</evidence>
<dbReference type="RefSeq" id="WP_189571275.1">
    <property type="nucleotide sequence ID" value="NZ_BMXU01000001.1"/>
</dbReference>